<name>A0ACC6TLC9_9CREN</name>
<sequence>MKITFLGTGSGASFGSRRMKSSILVESKGTKVLFDLGTGANFKLEDIGKFDVDAIFVTHLHIDHVNGVFEHLVQRQVNGLPKVKVFSPPGFSRLLRDFKELGNDVDAEVVESPLPRSTIGDLQIYSVRACHKIYAVSYVIKGEGKKVLYSGDTSEPCKEILDEAKDADLIIHEASCLSGCEKFGHTAIPTAISLFSSERLVLTHIPAQKEKEIVEIVKDRVKLANDGMVIDV</sequence>
<evidence type="ECO:0000313" key="1">
    <source>
        <dbReference type="EMBL" id="MEW9490603.1"/>
    </source>
</evidence>
<protein>
    <submittedName>
        <fullName evidence="1">MBL fold metallo-hydrolase</fullName>
    </submittedName>
</protein>
<dbReference type="EMBL" id="JZWS03000001">
    <property type="protein sequence ID" value="MEW9490603.1"/>
    <property type="molecule type" value="Genomic_DNA"/>
</dbReference>
<dbReference type="Proteomes" id="UP000053480">
    <property type="component" value="Unassembled WGS sequence"/>
</dbReference>
<organism evidence="1 2">
    <name type="scientific">Candidatus Aramenus sulfurataquae</name>
    <dbReference type="NCBI Taxonomy" id="1326980"/>
    <lineage>
        <taxon>Archaea</taxon>
        <taxon>Thermoproteota</taxon>
        <taxon>Thermoprotei</taxon>
        <taxon>Sulfolobales</taxon>
        <taxon>Sulfolobaceae</taxon>
        <taxon>Candidatus Aramenus</taxon>
    </lineage>
</organism>
<accession>A0ACC6TLC9</accession>
<comment type="caution">
    <text evidence="1">The sequence shown here is derived from an EMBL/GenBank/DDBJ whole genome shotgun (WGS) entry which is preliminary data.</text>
</comment>
<reference evidence="1" key="1">
    <citation type="submission" date="2024-07" db="EMBL/GenBank/DDBJ databases">
        <title>Metagenome and Metagenome-Assembled Genomes of Archaea from a hot spring from the geothermal field of Los Azufres, Mexico.</title>
        <authorList>
            <person name="Marin-Paredes R."/>
            <person name="Martinez-Romero E."/>
            <person name="Servin-Garciduenas L.E."/>
        </authorList>
    </citation>
    <scope>NUCLEOTIDE SEQUENCE</scope>
    <source>
        <strain evidence="1">AZ1-454</strain>
    </source>
</reference>
<evidence type="ECO:0000313" key="2">
    <source>
        <dbReference type="Proteomes" id="UP000053480"/>
    </source>
</evidence>
<gene>
    <name evidence="1" type="ORF">TQ35_0000040</name>
</gene>
<proteinExistence type="predicted"/>